<proteinExistence type="predicted"/>
<dbReference type="VEuPathDB" id="FungiDB:PTTG_27769"/>
<gene>
    <name evidence="2" type="ORF">PTTG_27769</name>
</gene>
<evidence type="ECO:0008006" key="5">
    <source>
        <dbReference type="Google" id="ProtNLM"/>
    </source>
</evidence>
<accession>A0A180GHG0</accession>
<dbReference type="Proteomes" id="UP000005240">
    <property type="component" value="Unassembled WGS sequence"/>
</dbReference>
<dbReference type="EnsemblFungi" id="PTTG_27769-t43_1">
    <property type="protein sequence ID" value="PTTG_27769-t43_1-p1"/>
    <property type="gene ID" value="PTTG_27769"/>
</dbReference>
<feature type="signal peptide" evidence="1">
    <location>
        <begin position="1"/>
        <end position="20"/>
    </location>
</feature>
<reference evidence="2" key="2">
    <citation type="submission" date="2016-05" db="EMBL/GenBank/DDBJ databases">
        <title>Comparative analysis highlights variable genome content of wheat rusts and divergence of the mating loci.</title>
        <authorList>
            <person name="Cuomo C.A."/>
            <person name="Bakkeren G."/>
            <person name="Szabo L."/>
            <person name="Khalil H."/>
            <person name="Joly D."/>
            <person name="Goldberg J."/>
            <person name="Young S."/>
            <person name="Zeng Q."/>
            <person name="Fellers J."/>
        </authorList>
    </citation>
    <scope>NUCLEOTIDE SEQUENCE [LARGE SCALE GENOMIC DNA]</scope>
    <source>
        <strain evidence="2">1-1 BBBD Race 1</strain>
    </source>
</reference>
<sequence length="139" mass="14658">MKFTIISTVVALTMATSVQSKALKPDISAYACLNANDRTKGMCILKGGDKKNPTYFLNDAPITPDGKKFSCVGVKINNVPATDFGCCQRRTAPTNPGSTAAGGSTTANNKGLSDQEYRKVCTGPDTSYIDSNEVGGWGH</sequence>
<protein>
    <recommendedName>
        <fullName evidence="5">Secreted protein</fullName>
    </recommendedName>
</protein>
<evidence type="ECO:0000313" key="2">
    <source>
        <dbReference type="EMBL" id="OAV92061.1"/>
    </source>
</evidence>
<organism evidence="2">
    <name type="scientific">Puccinia triticina (isolate 1-1 / race 1 (BBBD))</name>
    <name type="common">Brown leaf rust fungus</name>
    <dbReference type="NCBI Taxonomy" id="630390"/>
    <lineage>
        <taxon>Eukaryota</taxon>
        <taxon>Fungi</taxon>
        <taxon>Dikarya</taxon>
        <taxon>Basidiomycota</taxon>
        <taxon>Pucciniomycotina</taxon>
        <taxon>Pucciniomycetes</taxon>
        <taxon>Pucciniales</taxon>
        <taxon>Pucciniaceae</taxon>
        <taxon>Puccinia</taxon>
    </lineage>
</organism>
<evidence type="ECO:0000256" key="1">
    <source>
        <dbReference type="SAM" id="SignalP"/>
    </source>
</evidence>
<name>A0A180GHG0_PUCT1</name>
<dbReference type="AlphaFoldDB" id="A0A180GHG0"/>
<reference evidence="3" key="4">
    <citation type="submission" date="2025-05" db="UniProtKB">
        <authorList>
            <consortium name="EnsemblFungi"/>
        </authorList>
    </citation>
    <scope>IDENTIFICATION</scope>
    <source>
        <strain evidence="3">isolate 1-1 / race 1 (BBBD)</strain>
    </source>
</reference>
<keyword evidence="4" id="KW-1185">Reference proteome</keyword>
<feature type="chain" id="PRO_5008109910" description="Secreted protein" evidence="1">
    <location>
        <begin position="21"/>
        <end position="139"/>
    </location>
</feature>
<keyword evidence="1" id="KW-0732">Signal</keyword>
<evidence type="ECO:0000313" key="3">
    <source>
        <dbReference type="EnsemblFungi" id="PTTG_27769-t43_1-p1"/>
    </source>
</evidence>
<reference evidence="3 4" key="3">
    <citation type="journal article" date="2017" name="G3 (Bethesda)">
        <title>Comparative analysis highlights variable genome content of wheat rusts and divergence of the mating loci.</title>
        <authorList>
            <person name="Cuomo C.A."/>
            <person name="Bakkeren G."/>
            <person name="Khalil H.B."/>
            <person name="Panwar V."/>
            <person name="Joly D."/>
            <person name="Linning R."/>
            <person name="Sakthikumar S."/>
            <person name="Song X."/>
            <person name="Adiconis X."/>
            <person name="Fan L."/>
            <person name="Goldberg J.M."/>
            <person name="Levin J.Z."/>
            <person name="Young S."/>
            <person name="Zeng Q."/>
            <person name="Anikster Y."/>
            <person name="Bruce M."/>
            <person name="Wang M."/>
            <person name="Yin C."/>
            <person name="McCallum B."/>
            <person name="Szabo L.J."/>
            <person name="Hulbert S."/>
            <person name="Chen X."/>
            <person name="Fellers J.P."/>
        </authorList>
    </citation>
    <scope>NUCLEOTIDE SEQUENCE</scope>
    <source>
        <strain evidence="3">isolate 1-1 / race 1 (BBBD)</strain>
        <strain evidence="4">Isolate 1-1 / race 1 (BBBD)</strain>
    </source>
</reference>
<reference evidence="2" key="1">
    <citation type="submission" date="2009-11" db="EMBL/GenBank/DDBJ databases">
        <authorList>
            <consortium name="The Broad Institute Genome Sequencing Platform"/>
            <person name="Ward D."/>
            <person name="Feldgarden M."/>
            <person name="Earl A."/>
            <person name="Young S.K."/>
            <person name="Zeng Q."/>
            <person name="Koehrsen M."/>
            <person name="Alvarado L."/>
            <person name="Berlin A."/>
            <person name="Bochicchio J."/>
            <person name="Borenstein D."/>
            <person name="Chapman S.B."/>
            <person name="Chen Z."/>
            <person name="Engels R."/>
            <person name="Freedman E."/>
            <person name="Gellesch M."/>
            <person name="Goldberg J."/>
            <person name="Griggs A."/>
            <person name="Gujja S."/>
            <person name="Heilman E."/>
            <person name="Heiman D."/>
            <person name="Hepburn T."/>
            <person name="Howarth C."/>
            <person name="Jen D."/>
            <person name="Larson L."/>
            <person name="Lewis B."/>
            <person name="Mehta T."/>
            <person name="Park D."/>
            <person name="Pearson M."/>
            <person name="Roberts A."/>
            <person name="Saif S."/>
            <person name="Shea T."/>
            <person name="Shenoy N."/>
            <person name="Sisk P."/>
            <person name="Stolte C."/>
            <person name="Sykes S."/>
            <person name="Thomson T."/>
            <person name="Walk T."/>
            <person name="White J."/>
            <person name="Yandava C."/>
            <person name="Izard J."/>
            <person name="Baranova O.V."/>
            <person name="Blanton J.M."/>
            <person name="Tanner A.C."/>
            <person name="Dewhirst F.E."/>
            <person name="Haas B."/>
            <person name="Nusbaum C."/>
            <person name="Birren B."/>
        </authorList>
    </citation>
    <scope>NUCLEOTIDE SEQUENCE [LARGE SCALE GENOMIC DNA]</scope>
    <source>
        <strain evidence="2">1-1 BBBD Race 1</strain>
    </source>
</reference>
<dbReference type="EMBL" id="ADAS02000070">
    <property type="protein sequence ID" value="OAV92061.1"/>
    <property type="molecule type" value="Genomic_DNA"/>
</dbReference>
<evidence type="ECO:0000313" key="4">
    <source>
        <dbReference type="Proteomes" id="UP000005240"/>
    </source>
</evidence>